<evidence type="ECO:0000256" key="1">
    <source>
        <dbReference type="ARBA" id="ARBA00022741"/>
    </source>
</evidence>
<dbReference type="Pfam" id="PF00069">
    <property type="entry name" value="Pkinase"/>
    <property type="match status" value="1"/>
</dbReference>
<keyword evidence="1" id="KW-0547">Nucleotide-binding</keyword>
<evidence type="ECO:0000313" key="4">
    <source>
        <dbReference type="EMBL" id="TXG49125.1"/>
    </source>
</evidence>
<name>A0A5C7GXB8_9ROSI</name>
<dbReference type="AlphaFoldDB" id="A0A5C7GXB8"/>
<gene>
    <name evidence="4" type="ORF">EZV62_025000</name>
</gene>
<accession>A0A5C7GXB8</accession>
<sequence>MNEAKPSASPRLLDVVKDVEFNLTTYTMIFDNVDTTTKHLYQILHGLSYLHSLGIILQDLQPAYLLINSMRQIVKIANLVLVKKYDVSACDNFDKFIYTKYSAPELILQLKNYSNAVDMWSVGCIFAEMVLKKPLFSGEIDVVIDIFRSFGGSNEDNWPRLTLSPVDTCFWGMLKDIDWLLAVKVTGLEEDGLDLLSASLDFVLDDILVVLSCGFYA</sequence>
<evidence type="ECO:0000259" key="3">
    <source>
        <dbReference type="PROSITE" id="PS50011"/>
    </source>
</evidence>
<dbReference type="PANTHER" id="PTHR24056">
    <property type="entry name" value="CELL DIVISION PROTEIN KINASE"/>
    <property type="match status" value="1"/>
</dbReference>
<dbReference type="Gene3D" id="1.10.510.10">
    <property type="entry name" value="Transferase(Phosphotransferase) domain 1"/>
    <property type="match status" value="1"/>
</dbReference>
<keyword evidence="2" id="KW-0067">ATP-binding</keyword>
<protein>
    <recommendedName>
        <fullName evidence="3">Protein kinase domain-containing protein</fullName>
    </recommendedName>
</protein>
<dbReference type="OrthoDB" id="28397at2759"/>
<feature type="domain" description="Protein kinase" evidence="3">
    <location>
        <begin position="1"/>
        <end position="217"/>
    </location>
</feature>
<reference evidence="5" key="1">
    <citation type="journal article" date="2019" name="Gigascience">
        <title>De novo genome assembly of the endangered Acer yangbiense, a plant species with extremely small populations endemic to Yunnan Province, China.</title>
        <authorList>
            <person name="Yang J."/>
            <person name="Wariss H.M."/>
            <person name="Tao L."/>
            <person name="Zhang R."/>
            <person name="Yun Q."/>
            <person name="Hollingsworth P."/>
            <person name="Dao Z."/>
            <person name="Luo G."/>
            <person name="Guo H."/>
            <person name="Ma Y."/>
            <person name="Sun W."/>
        </authorList>
    </citation>
    <scope>NUCLEOTIDE SEQUENCE [LARGE SCALE GENOMIC DNA]</scope>
    <source>
        <strain evidence="5">cv. Malutang</strain>
    </source>
</reference>
<dbReference type="GO" id="GO:0005524">
    <property type="term" value="F:ATP binding"/>
    <property type="evidence" value="ECO:0007669"/>
    <property type="project" value="UniProtKB-KW"/>
</dbReference>
<dbReference type="SUPFAM" id="SSF56112">
    <property type="entry name" value="Protein kinase-like (PK-like)"/>
    <property type="match status" value="1"/>
</dbReference>
<organism evidence="4 5">
    <name type="scientific">Acer yangbiense</name>
    <dbReference type="NCBI Taxonomy" id="1000413"/>
    <lineage>
        <taxon>Eukaryota</taxon>
        <taxon>Viridiplantae</taxon>
        <taxon>Streptophyta</taxon>
        <taxon>Embryophyta</taxon>
        <taxon>Tracheophyta</taxon>
        <taxon>Spermatophyta</taxon>
        <taxon>Magnoliopsida</taxon>
        <taxon>eudicotyledons</taxon>
        <taxon>Gunneridae</taxon>
        <taxon>Pentapetalae</taxon>
        <taxon>rosids</taxon>
        <taxon>malvids</taxon>
        <taxon>Sapindales</taxon>
        <taxon>Sapindaceae</taxon>
        <taxon>Hippocastanoideae</taxon>
        <taxon>Acereae</taxon>
        <taxon>Acer</taxon>
    </lineage>
</organism>
<dbReference type="PROSITE" id="PS50011">
    <property type="entry name" value="PROTEIN_KINASE_DOM"/>
    <property type="match status" value="1"/>
</dbReference>
<evidence type="ECO:0000313" key="5">
    <source>
        <dbReference type="Proteomes" id="UP000323000"/>
    </source>
</evidence>
<dbReference type="Proteomes" id="UP000323000">
    <property type="component" value="Chromosome 12"/>
</dbReference>
<proteinExistence type="predicted"/>
<dbReference type="InterPro" id="IPR011009">
    <property type="entry name" value="Kinase-like_dom_sf"/>
</dbReference>
<evidence type="ECO:0000256" key="2">
    <source>
        <dbReference type="ARBA" id="ARBA00022840"/>
    </source>
</evidence>
<keyword evidence="5" id="KW-1185">Reference proteome</keyword>
<dbReference type="EMBL" id="VAHF01000012">
    <property type="protein sequence ID" value="TXG49125.1"/>
    <property type="molecule type" value="Genomic_DNA"/>
</dbReference>
<dbReference type="InterPro" id="IPR050108">
    <property type="entry name" value="CDK"/>
</dbReference>
<dbReference type="SMART" id="SM00220">
    <property type="entry name" value="S_TKc"/>
    <property type="match status" value="1"/>
</dbReference>
<dbReference type="GO" id="GO:0004674">
    <property type="term" value="F:protein serine/threonine kinase activity"/>
    <property type="evidence" value="ECO:0007669"/>
    <property type="project" value="TreeGrafter"/>
</dbReference>
<dbReference type="InterPro" id="IPR000719">
    <property type="entry name" value="Prot_kinase_dom"/>
</dbReference>
<dbReference type="GO" id="GO:0005634">
    <property type="term" value="C:nucleus"/>
    <property type="evidence" value="ECO:0007669"/>
    <property type="project" value="TreeGrafter"/>
</dbReference>
<comment type="caution">
    <text evidence="4">The sequence shown here is derived from an EMBL/GenBank/DDBJ whole genome shotgun (WGS) entry which is preliminary data.</text>
</comment>